<dbReference type="AlphaFoldDB" id="A0A7W8LNY5"/>
<gene>
    <name evidence="1" type="ORF">HNQ09_000402</name>
</gene>
<dbReference type="RefSeq" id="WP_184024679.1">
    <property type="nucleotide sequence ID" value="NZ_JACHFN010000001.1"/>
</dbReference>
<organism evidence="1 2">
    <name type="scientific">Deinococcus budaensis</name>
    <dbReference type="NCBI Taxonomy" id="1665626"/>
    <lineage>
        <taxon>Bacteria</taxon>
        <taxon>Thermotogati</taxon>
        <taxon>Deinococcota</taxon>
        <taxon>Deinococci</taxon>
        <taxon>Deinococcales</taxon>
        <taxon>Deinococcaceae</taxon>
        <taxon>Deinococcus</taxon>
    </lineage>
</organism>
<accession>A0A7W8LNY5</accession>
<keyword evidence="2" id="KW-1185">Reference proteome</keyword>
<sequence>MKAHTAWIHGANFLPCLDLFARVGETVLDDGVRGAFEGGLKDTDHDAGVWYDLPLGVLTVGVAKEESGKVFLRVNAPHGFARAVEAVTFACASYRLETH</sequence>
<protein>
    <submittedName>
        <fullName evidence="1">Uncharacterized protein</fullName>
    </submittedName>
</protein>
<comment type="caution">
    <text evidence="1">The sequence shown here is derived from an EMBL/GenBank/DDBJ whole genome shotgun (WGS) entry which is preliminary data.</text>
</comment>
<proteinExistence type="predicted"/>
<name>A0A7W8LNY5_9DEIO</name>
<reference evidence="1 2" key="1">
    <citation type="submission" date="2020-08" db="EMBL/GenBank/DDBJ databases">
        <title>Genomic Encyclopedia of Type Strains, Phase IV (KMG-IV): sequencing the most valuable type-strain genomes for metagenomic binning, comparative biology and taxonomic classification.</title>
        <authorList>
            <person name="Goeker M."/>
        </authorList>
    </citation>
    <scope>NUCLEOTIDE SEQUENCE [LARGE SCALE GENOMIC DNA]</scope>
    <source>
        <strain evidence="1 2">DSM 101791</strain>
    </source>
</reference>
<evidence type="ECO:0000313" key="2">
    <source>
        <dbReference type="Proteomes" id="UP000525389"/>
    </source>
</evidence>
<dbReference type="EMBL" id="JACHFN010000001">
    <property type="protein sequence ID" value="MBB5232985.1"/>
    <property type="molecule type" value="Genomic_DNA"/>
</dbReference>
<dbReference type="Proteomes" id="UP000525389">
    <property type="component" value="Unassembled WGS sequence"/>
</dbReference>
<evidence type="ECO:0000313" key="1">
    <source>
        <dbReference type="EMBL" id="MBB5232985.1"/>
    </source>
</evidence>